<dbReference type="AlphaFoldDB" id="A0A923PMA0"/>
<name>A0A923PMA0_9BACT</name>
<dbReference type="RefSeq" id="WP_187465882.1">
    <property type="nucleotide sequence ID" value="NZ_JACSIT010000078.1"/>
</dbReference>
<gene>
    <name evidence="1" type="ORF">H9S92_06405</name>
</gene>
<dbReference type="PANTHER" id="PTHR32305:SF15">
    <property type="entry name" value="PROTEIN RHSA-RELATED"/>
    <property type="match status" value="1"/>
</dbReference>
<dbReference type="Gene3D" id="2.180.10.10">
    <property type="entry name" value="RHS repeat-associated core"/>
    <property type="match status" value="1"/>
</dbReference>
<dbReference type="EMBL" id="JACSIT010000078">
    <property type="protein sequence ID" value="MBC6993783.1"/>
    <property type="molecule type" value="Genomic_DNA"/>
</dbReference>
<accession>A0A923PMA0</accession>
<evidence type="ECO:0000313" key="2">
    <source>
        <dbReference type="Proteomes" id="UP000650081"/>
    </source>
</evidence>
<keyword evidence="2" id="KW-1185">Reference proteome</keyword>
<dbReference type="InterPro" id="IPR022385">
    <property type="entry name" value="Rhs_assc_core"/>
</dbReference>
<dbReference type="NCBIfam" id="TIGR03696">
    <property type="entry name" value="Rhs_assc_core"/>
    <property type="match status" value="1"/>
</dbReference>
<sequence>MSRQRQANVQRTGYAATQKALLSPGNNCYLSRMTAAAHYAGMNRRGTTGTPLNSVTDASPAAGKAFGFQPGTGTFGYDANGNLRTDPYKGITTPITYNYLNLPQTINYGGGKSLTMVYDATGTKLRTTAAGPLPADNYIHDYAGGIEYRKGLLEAIYHEEGRVTPKSGGGWQYEYSIRDHLGNTRLTFADLNGDSKIDVTNTSTNEVLQENHYYPFGLAQHYSWMNAAGAEDVRYKFNGIERVEELGWEMAPFRSYDGALGRWMQVDPKAEAFTWASPYNSMLNNPITNVDPLGDTTRVYDTQGVLVNVINDSHVNEDHFIEDGTSDFVAYLASAIGIDADDANSMGSLYRASSSYFIGTQTRRQMGEVVNTAESENKERAFALVLGEGSKQLQAVDIGDRNRSANSFDMPAAYSLKQSFPGIVMTGHVHPMKGADNLSISRDNVYRIHQPSSLLGGYGVDYDKTLHSKGFDRSQPLLIGSVHGYSIYSSTRMNPKTLATEIPNGVGQVINWLGHRIPR</sequence>
<dbReference type="PANTHER" id="PTHR32305">
    <property type="match status" value="1"/>
</dbReference>
<evidence type="ECO:0000313" key="1">
    <source>
        <dbReference type="EMBL" id="MBC6993783.1"/>
    </source>
</evidence>
<comment type="caution">
    <text evidence="1">The sequence shown here is derived from an EMBL/GenBank/DDBJ whole genome shotgun (WGS) entry which is preliminary data.</text>
</comment>
<organism evidence="1 2">
    <name type="scientific">Neolewinella lacunae</name>
    <dbReference type="NCBI Taxonomy" id="1517758"/>
    <lineage>
        <taxon>Bacteria</taxon>
        <taxon>Pseudomonadati</taxon>
        <taxon>Bacteroidota</taxon>
        <taxon>Saprospiria</taxon>
        <taxon>Saprospirales</taxon>
        <taxon>Lewinellaceae</taxon>
        <taxon>Neolewinella</taxon>
    </lineage>
</organism>
<dbReference type="Proteomes" id="UP000650081">
    <property type="component" value="Unassembled WGS sequence"/>
</dbReference>
<dbReference type="InterPro" id="IPR050708">
    <property type="entry name" value="T6SS_VgrG/RHS"/>
</dbReference>
<reference evidence="1" key="1">
    <citation type="submission" date="2020-08" db="EMBL/GenBank/DDBJ databases">
        <title>Lewinella bacteria from marine environments.</title>
        <authorList>
            <person name="Zhong Y."/>
        </authorList>
    </citation>
    <scope>NUCLEOTIDE SEQUENCE</scope>
    <source>
        <strain evidence="1">KCTC 42187</strain>
    </source>
</reference>
<proteinExistence type="predicted"/>
<evidence type="ECO:0008006" key="3">
    <source>
        <dbReference type="Google" id="ProtNLM"/>
    </source>
</evidence>
<protein>
    <recommendedName>
        <fullName evidence="3">RHS repeat-associated core domain-containing protein</fullName>
    </recommendedName>
</protein>